<evidence type="ECO:0000313" key="1">
    <source>
        <dbReference type="EMBL" id="CAK7346569.1"/>
    </source>
</evidence>
<dbReference type="EMBL" id="CAWUPB010001173">
    <property type="protein sequence ID" value="CAK7346569.1"/>
    <property type="molecule type" value="Genomic_DNA"/>
</dbReference>
<reference evidence="1 2" key="1">
    <citation type="submission" date="2024-01" db="EMBL/GenBank/DDBJ databases">
        <authorList>
            <person name="Waweru B."/>
        </authorList>
    </citation>
    <scope>NUCLEOTIDE SEQUENCE [LARGE SCALE GENOMIC DNA]</scope>
</reference>
<dbReference type="Proteomes" id="UP001314170">
    <property type="component" value="Unassembled WGS sequence"/>
</dbReference>
<sequence>MAQAGVKTFGKCVHVLHQMQWCHGRALREIGQDRVCPKKDPRGEYLGWENLLGGFWAEWAGKVSVRDGNGSDIKQSGERGLMINGLWTELGAEFDLTENIVRLFSKSLHGLDPSI</sequence>
<organism evidence="1 2">
    <name type="scientific">Dovyalis caffra</name>
    <dbReference type="NCBI Taxonomy" id="77055"/>
    <lineage>
        <taxon>Eukaryota</taxon>
        <taxon>Viridiplantae</taxon>
        <taxon>Streptophyta</taxon>
        <taxon>Embryophyta</taxon>
        <taxon>Tracheophyta</taxon>
        <taxon>Spermatophyta</taxon>
        <taxon>Magnoliopsida</taxon>
        <taxon>eudicotyledons</taxon>
        <taxon>Gunneridae</taxon>
        <taxon>Pentapetalae</taxon>
        <taxon>rosids</taxon>
        <taxon>fabids</taxon>
        <taxon>Malpighiales</taxon>
        <taxon>Salicaceae</taxon>
        <taxon>Flacourtieae</taxon>
        <taxon>Dovyalis</taxon>
    </lineage>
</organism>
<gene>
    <name evidence="1" type="ORF">DCAF_LOCUS19246</name>
</gene>
<comment type="caution">
    <text evidence="1">The sequence shown here is derived from an EMBL/GenBank/DDBJ whole genome shotgun (WGS) entry which is preliminary data.</text>
</comment>
<proteinExistence type="predicted"/>
<dbReference type="AlphaFoldDB" id="A0AAV1S549"/>
<keyword evidence="2" id="KW-1185">Reference proteome</keyword>
<protein>
    <submittedName>
        <fullName evidence="1">Uncharacterized protein</fullName>
    </submittedName>
</protein>
<accession>A0AAV1S549</accession>
<name>A0AAV1S549_9ROSI</name>
<evidence type="ECO:0000313" key="2">
    <source>
        <dbReference type="Proteomes" id="UP001314170"/>
    </source>
</evidence>